<gene>
    <name evidence="1" type="ORF">Cboi01_000106500</name>
</gene>
<dbReference type="EMBL" id="BSXV01000355">
    <property type="protein sequence ID" value="GME88752.1"/>
    <property type="molecule type" value="Genomic_DNA"/>
</dbReference>
<evidence type="ECO:0000313" key="2">
    <source>
        <dbReference type="Proteomes" id="UP001165101"/>
    </source>
</evidence>
<comment type="caution">
    <text evidence="1">The sequence shown here is derived from an EMBL/GenBank/DDBJ whole genome shotgun (WGS) entry which is preliminary data.</text>
</comment>
<reference evidence="1" key="1">
    <citation type="submission" date="2023-04" db="EMBL/GenBank/DDBJ databases">
        <title>Candida boidinii NBRC 1967.</title>
        <authorList>
            <person name="Ichikawa N."/>
            <person name="Sato H."/>
            <person name="Tonouchi N."/>
        </authorList>
    </citation>
    <scope>NUCLEOTIDE SEQUENCE</scope>
    <source>
        <strain evidence="1">NBRC 1967</strain>
    </source>
</reference>
<protein>
    <submittedName>
        <fullName evidence="1">Unnamed protein product</fullName>
    </submittedName>
</protein>
<dbReference type="Proteomes" id="UP001165101">
    <property type="component" value="Unassembled WGS sequence"/>
</dbReference>
<keyword evidence="2" id="KW-1185">Reference proteome</keyword>
<name>A0ACB5THB3_CANBO</name>
<evidence type="ECO:0000313" key="1">
    <source>
        <dbReference type="EMBL" id="GME88752.1"/>
    </source>
</evidence>
<accession>A0ACB5THB3</accession>
<proteinExistence type="predicted"/>
<sequence length="446" mass="51636">MDQKILTSFSEIFSSSIKLNTDMKKLINKFKIIPIFIGLMCFLIISKIFLIFTSNLLEPYTPNFGTESSSPSAMDTYYYDLEDFAGRANGWQYEEHILILVPLRDAAAHLPMFFGHLKNMTYPHRLMDLAFLVSDSSDNTMGALQNHLIEIQSHPDESMHFGTMEIFEKDFGQVIGQGFSDRHGFQAQGPRRKLMGRARNWLTSVAIKPYHSWVYWRDVDVETIPTTIIEDLMHHNKDVIVPNVWRPLPDWLGNQQPYDLNSWQESDGGLQLAKTLDEDSCIVEGYVEYETWRPHLAYLRDPYGDPETEMPLDGIGGVSILTKAKVFRQGSHFPAFSFEKHAETEAFGKMSNRMGFSVIGLPHYVIWHIFEPSNEDLEHMAWMAEEEERQVSMKKVMKVYNKVFDDGFEDFTDDWKREKLLIFKNTDSLSSQNRKVEVDWSGVDSF</sequence>
<organism evidence="1 2">
    <name type="scientific">Candida boidinii</name>
    <name type="common">Yeast</name>
    <dbReference type="NCBI Taxonomy" id="5477"/>
    <lineage>
        <taxon>Eukaryota</taxon>
        <taxon>Fungi</taxon>
        <taxon>Dikarya</taxon>
        <taxon>Ascomycota</taxon>
        <taxon>Saccharomycotina</taxon>
        <taxon>Pichiomycetes</taxon>
        <taxon>Pichiales</taxon>
        <taxon>Pichiaceae</taxon>
        <taxon>Ogataea</taxon>
        <taxon>Ogataea/Candida clade</taxon>
    </lineage>
</organism>